<proteinExistence type="inferred from homology"/>
<evidence type="ECO:0000256" key="2">
    <source>
        <dbReference type="ARBA" id="ARBA00006939"/>
    </source>
</evidence>
<sequence>MSEIVQIVILTSAAGLCMPLGGLLASLEHIRPKWLENELRHFIIAFGGGLLLGAVFQVLLPQGVSMVGESPVAVLVFMFGGFLFFLLDRSLGLKHREAPQLTGMLVDFVPESIALGGLVATEPSLAMVLAIVIGLQNAPEGFNAYRELIKSQSQQSAKVLWFMLLLVPLGPIAGLSAHYGLGDQPRTLGVIMLIAAGGIVYLMFQDIAPQSKLKRHWAPPLGAVLGVGITLLTELWIAGA</sequence>
<name>A0A3L7DTF6_9GAMM</name>
<dbReference type="OrthoDB" id="5766358at2"/>
<dbReference type="GO" id="GO:0005385">
    <property type="term" value="F:zinc ion transmembrane transporter activity"/>
    <property type="evidence" value="ECO:0007669"/>
    <property type="project" value="TreeGrafter"/>
</dbReference>
<feature type="transmembrane region" description="Helical" evidence="5">
    <location>
        <begin position="72"/>
        <end position="93"/>
    </location>
</feature>
<comment type="subcellular location">
    <subcellularLocation>
        <location evidence="1">Cell membrane</location>
        <topology evidence="1">Multi-pass membrane protein</topology>
    </subcellularLocation>
</comment>
<dbReference type="Proteomes" id="UP000265509">
    <property type="component" value="Unassembled WGS sequence"/>
</dbReference>
<keyword evidence="5" id="KW-1133">Transmembrane helix</keyword>
<evidence type="ECO:0000313" key="7">
    <source>
        <dbReference type="Proteomes" id="UP000265509"/>
    </source>
</evidence>
<organism evidence="6 7">
    <name type="scientific">Seongchinamella sediminis</name>
    <dbReference type="NCBI Taxonomy" id="2283635"/>
    <lineage>
        <taxon>Bacteria</taxon>
        <taxon>Pseudomonadati</taxon>
        <taxon>Pseudomonadota</taxon>
        <taxon>Gammaproteobacteria</taxon>
        <taxon>Cellvibrionales</taxon>
        <taxon>Halieaceae</taxon>
        <taxon>Seongchinamella</taxon>
    </lineage>
</organism>
<comment type="similarity">
    <text evidence="2">Belongs to the ZIP transporter (TC 2.A.5) family.</text>
</comment>
<evidence type="ECO:0000256" key="5">
    <source>
        <dbReference type="SAM" id="Phobius"/>
    </source>
</evidence>
<dbReference type="PANTHER" id="PTHR11040:SF211">
    <property type="entry name" value="ZINC TRANSPORTER ZIP11"/>
    <property type="match status" value="1"/>
</dbReference>
<dbReference type="GO" id="GO:0005886">
    <property type="term" value="C:plasma membrane"/>
    <property type="evidence" value="ECO:0007669"/>
    <property type="project" value="UniProtKB-SubCell"/>
</dbReference>
<accession>A0A3L7DTF6</accession>
<feature type="transmembrane region" description="Helical" evidence="5">
    <location>
        <begin position="39"/>
        <end position="60"/>
    </location>
</feature>
<keyword evidence="3" id="KW-1003">Cell membrane</keyword>
<evidence type="ECO:0000256" key="1">
    <source>
        <dbReference type="ARBA" id="ARBA00004651"/>
    </source>
</evidence>
<feature type="transmembrane region" description="Helical" evidence="5">
    <location>
        <begin position="159"/>
        <end position="181"/>
    </location>
</feature>
<protein>
    <submittedName>
        <fullName evidence="6">Divalent cation transporter</fullName>
    </submittedName>
</protein>
<evidence type="ECO:0000313" key="6">
    <source>
        <dbReference type="EMBL" id="RLQ20848.1"/>
    </source>
</evidence>
<reference evidence="6 7" key="1">
    <citation type="submission" date="2018-07" db="EMBL/GenBank/DDBJ databases">
        <title>Halioglobus sp. genome submission.</title>
        <authorList>
            <person name="Ye M.-Q."/>
            <person name="Du Z.-J."/>
        </authorList>
    </citation>
    <scope>NUCLEOTIDE SEQUENCE [LARGE SCALE GENOMIC DNA]</scope>
    <source>
        <strain evidence="6 7">U0301</strain>
    </source>
</reference>
<feature type="transmembrane region" description="Helical" evidence="5">
    <location>
        <begin position="113"/>
        <end position="138"/>
    </location>
</feature>
<dbReference type="RefSeq" id="WP_117956453.1">
    <property type="nucleotide sequence ID" value="NZ_QRAN01000019.1"/>
</dbReference>
<evidence type="ECO:0000256" key="3">
    <source>
        <dbReference type="ARBA" id="ARBA00022475"/>
    </source>
</evidence>
<comment type="caution">
    <text evidence="6">The sequence shown here is derived from an EMBL/GenBank/DDBJ whole genome shotgun (WGS) entry which is preliminary data.</text>
</comment>
<keyword evidence="7" id="KW-1185">Reference proteome</keyword>
<dbReference type="PANTHER" id="PTHR11040">
    <property type="entry name" value="ZINC/IRON TRANSPORTER"/>
    <property type="match status" value="1"/>
</dbReference>
<dbReference type="EMBL" id="QRAN01000019">
    <property type="protein sequence ID" value="RLQ20848.1"/>
    <property type="molecule type" value="Genomic_DNA"/>
</dbReference>
<keyword evidence="4" id="KW-0862">Zinc</keyword>
<dbReference type="AlphaFoldDB" id="A0A3L7DTF6"/>
<keyword evidence="5" id="KW-0812">Transmembrane</keyword>
<feature type="transmembrane region" description="Helical" evidence="5">
    <location>
        <begin position="7"/>
        <end position="27"/>
    </location>
</feature>
<feature type="transmembrane region" description="Helical" evidence="5">
    <location>
        <begin position="187"/>
        <end position="204"/>
    </location>
</feature>
<evidence type="ECO:0000256" key="4">
    <source>
        <dbReference type="ARBA" id="ARBA00022833"/>
    </source>
</evidence>
<gene>
    <name evidence="6" type="ORF">DWB85_15750</name>
</gene>
<keyword evidence="5" id="KW-0472">Membrane</keyword>
<feature type="transmembrane region" description="Helical" evidence="5">
    <location>
        <begin position="216"/>
        <end position="238"/>
    </location>
</feature>